<evidence type="ECO:0000256" key="1">
    <source>
        <dbReference type="SAM" id="MobiDB-lite"/>
    </source>
</evidence>
<dbReference type="Proteomes" id="UP000649617">
    <property type="component" value="Unassembled WGS sequence"/>
</dbReference>
<accession>A0A812W1G9</accession>
<comment type="caution">
    <text evidence="2">The sequence shown here is derived from an EMBL/GenBank/DDBJ whole genome shotgun (WGS) entry which is preliminary data.</text>
</comment>
<feature type="compositionally biased region" description="Low complexity" evidence="1">
    <location>
        <begin position="277"/>
        <end position="286"/>
    </location>
</feature>
<feature type="region of interest" description="Disordered" evidence="1">
    <location>
        <begin position="267"/>
        <end position="292"/>
    </location>
</feature>
<gene>
    <name evidence="2" type="primary">lrrc59</name>
    <name evidence="2" type="ORF">SPIL2461_LOCUS17528</name>
</gene>
<organism evidence="2 3">
    <name type="scientific">Symbiodinium pilosum</name>
    <name type="common">Dinoflagellate</name>
    <dbReference type="NCBI Taxonomy" id="2952"/>
    <lineage>
        <taxon>Eukaryota</taxon>
        <taxon>Sar</taxon>
        <taxon>Alveolata</taxon>
        <taxon>Dinophyceae</taxon>
        <taxon>Suessiales</taxon>
        <taxon>Symbiodiniaceae</taxon>
        <taxon>Symbiodinium</taxon>
    </lineage>
</organism>
<dbReference type="OrthoDB" id="427764at2759"/>
<feature type="region of interest" description="Disordered" evidence="1">
    <location>
        <begin position="1"/>
        <end position="56"/>
    </location>
</feature>
<dbReference type="EMBL" id="CAJNIZ010043221">
    <property type="protein sequence ID" value="CAE7654101.1"/>
    <property type="molecule type" value="Genomic_DNA"/>
</dbReference>
<evidence type="ECO:0000313" key="3">
    <source>
        <dbReference type="Proteomes" id="UP000649617"/>
    </source>
</evidence>
<feature type="compositionally biased region" description="Basic and acidic residues" evidence="1">
    <location>
        <begin position="1"/>
        <end position="19"/>
    </location>
</feature>
<name>A0A812W1G9_SYMPI</name>
<protein>
    <submittedName>
        <fullName evidence="2">Lrrc59 protein</fullName>
    </submittedName>
</protein>
<sequence>MEEEVKKERDAGVKHERCNEATGQASKEEHASNAHGQIAARAVKQEVPPSRTDQVDKHLMKHVKQEMRGEANRIAQGSIKDEVQKHKQKEVKHEVKSEVLVKQHLKKEVKEEDPGKVKHEVKKEVKLEVKTEEHSHGDSATATHSTGVKRENPGGAAIRVKQEDSEGQGLTKRRRMSQKGPDLSVPSFESQLPVWAEKCLAFQISGKTWLPTKPCCPASLFVGLGRAPWQESGEVHPTPCAQRLGKAQLREFRAFFREQPHHALFKSIAGPQEQASRPKPLSSKPPLGRPAGGSRWECYKMWPWMRDLPTRLWMGNGWIMEEDGMRKLEPSEPGGAMPGVQIFESVGTAVDESQQDGSEVHAAEPGQATTSKFRGLDRQSGVRGICWNRQMACWRISVQQAGKQKHIQFFIAPFLKKGLSEDEAVEAALREAKAHREELVRKGVLKPPKAVKPQHPSQATVKGLKYNKTSKTWQVQLTDPITKKLVHGGRFVTQEEAESKARELAKELGIKDIEHKVVPVKRLSELKHF</sequence>
<feature type="non-terminal residue" evidence="2">
    <location>
        <position position="529"/>
    </location>
</feature>
<reference evidence="2" key="1">
    <citation type="submission" date="2021-02" db="EMBL/GenBank/DDBJ databases">
        <authorList>
            <person name="Dougan E. K."/>
            <person name="Rhodes N."/>
            <person name="Thang M."/>
            <person name="Chan C."/>
        </authorList>
    </citation>
    <scope>NUCLEOTIDE SEQUENCE</scope>
</reference>
<dbReference type="AlphaFoldDB" id="A0A812W1G9"/>
<dbReference type="Gene3D" id="1.20.5.2050">
    <property type="match status" value="1"/>
</dbReference>
<keyword evidence="3" id="KW-1185">Reference proteome</keyword>
<feature type="region of interest" description="Disordered" evidence="1">
    <location>
        <begin position="71"/>
        <end position="98"/>
    </location>
</feature>
<feature type="region of interest" description="Disordered" evidence="1">
    <location>
        <begin position="129"/>
        <end position="186"/>
    </location>
</feature>
<proteinExistence type="predicted"/>
<feature type="compositionally biased region" description="Basic and acidic residues" evidence="1">
    <location>
        <begin position="79"/>
        <end position="98"/>
    </location>
</feature>
<evidence type="ECO:0000313" key="2">
    <source>
        <dbReference type="EMBL" id="CAE7654101.1"/>
    </source>
</evidence>